<dbReference type="InterPro" id="IPR012677">
    <property type="entry name" value="Nucleotide-bd_a/b_plait_sf"/>
</dbReference>
<keyword evidence="5" id="KW-0539">Nucleus</keyword>
<comment type="subcellular location">
    <subcellularLocation>
        <location evidence="1">Nucleus</location>
    </subcellularLocation>
</comment>
<dbReference type="FunFam" id="3.30.70.330:FF:000277">
    <property type="entry name" value="RNA binding motif protein 19"/>
    <property type="match status" value="1"/>
</dbReference>
<evidence type="ECO:0000256" key="4">
    <source>
        <dbReference type="ARBA" id="ARBA00022884"/>
    </source>
</evidence>
<comment type="caution">
    <text evidence="8">The sequence shown here is derived from an EMBL/GenBank/DDBJ whole genome shotgun (WGS) entry which is preliminary data.</text>
</comment>
<evidence type="ECO:0000313" key="9">
    <source>
        <dbReference type="Proteomes" id="UP000094527"/>
    </source>
</evidence>
<feature type="domain" description="RRM" evidence="7">
    <location>
        <begin position="139"/>
        <end position="211"/>
    </location>
</feature>
<evidence type="ECO:0000259" key="7">
    <source>
        <dbReference type="PROSITE" id="PS50102"/>
    </source>
</evidence>
<dbReference type="SUPFAM" id="SSF54928">
    <property type="entry name" value="RNA-binding domain, RBD"/>
    <property type="match status" value="2"/>
</dbReference>
<feature type="domain" description="RRM" evidence="7">
    <location>
        <begin position="271"/>
        <end position="377"/>
    </location>
</feature>
<dbReference type="Proteomes" id="UP000094527">
    <property type="component" value="Unassembled WGS sequence"/>
</dbReference>
<name>A0A1D2N1Z0_ORCCI</name>
<dbReference type="GO" id="GO:0003729">
    <property type="term" value="F:mRNA binding"/>
    <property type="evidence" value="ECO:0007669"/>
    <property type="project" value="TreeGrafter"/>
</dbReference>
<gene>
    <name evidence="8" type="ORF">Ocin01_07768</name>
</gene>
<dbReference type="InterPro" id="IPR000504">
    <property type="entry name" value="RRM_dom"/>
</dbReference>
<evidence type="ECO:0000256" key="3">
    <source>
        <dbReference type="ARBA" id="ARBA00022737"/>
    </source>
</evidence>
<dbReference type="InterPro" id="IPR050374">
    <property type="entry name" value="RRT5_SRSF_SR"/>
</dbReference>
<accession>A0A1D2N1Z0</accession>
<reference evidence="8 9" key="1">
    <citation type="journal article" date="2016" name="Genome Biol. Evol.">
        <title>Gene Family Evolution Reflects Adaptation to Soil Environmental Stressors in the Genome of the Collembolan Orchesella cincta.</title>
        <authorList>
            <person name="Faddeeva-Vakhrusheva A."/>
            <person name="Derks M.F."/>
            <person name="Anvar S.Y."/>
            <person name="Agamennone V."/>
            <person name="Suring W."/>
            <person name="Smit S."/>
            <person name="van Straalen N.M."/>
            <person name="Roelofs D."/>
        </authorList>
    </citation>
    <scope>NUCLEOTIDE SEQUENCE [LARGE SCALE GENOMIC DNA]</scope>
    <source>
        <tissue evidence="8">Mixed pool</tissue>
    </source>
</reference>
<dbReference type="GO" id="GO:0005737">
    <property type="term" value="C:cytoplasm"/>
    <property type="evidence" value="ECO:0007669"/>
    <property type="project" value="TreeGrafter"/>
</dbReference>
<dbReference type="Gene3D" id="3.30.70.330">
    <property type="match status" value="2"/>
</dbReference>
<keyword evidence="9" id="KW-1185">Reference proteome</keyword>
<protein>
    <submittedName>
        <fullName evidence="8">Putative RNA-binding protein 19</fullName>
    </submittedName>
</protein>
<organism evidence="8 9">
    <name type="scientific">Orchesella cincta</name>
    <name type="common">Springtail</name>
    <name type="synonym">Podura cincta</name>
    <dbReference type="NCBI Taxonomy" id="48709"/>
    <lineage>
        <taxon>Eukaryota</taxon>
        <taxon>Metazoa</taxon>
        <taxon>Ecdysozoa</taxon>
        <taxon>Arthropoda</taxon>
        <taxon>Hexapoda</taxon>
        <taxon>Collembola</taxon>
        <taxon>Entomobryomorpha</taxon>
        <taxon>Entomobryoidea</taxon>
        <taxon>Orchesellidae</taxon>
        <taxon>Orchesellinae</taxon>
        <taxon>Orchesella</taxon>
    </lineage>
</organism>
<dbReference type="EMBL" id="LJIJ01000312">
    <property type="protein sequence ID" value="ODM98915.1"/>
    <property type="molecule type" value="Genomic_DNA"/>
</dbReference>
<dbReference type="Pfam" id="PF00076">
    <property type="entry name" value="RRM_1"/>
    <property type="match status" value="2"/>
</dbReference>
<dbReference type="STRING" id="48709.A0A1D2N1Z0"/>
<dbReference type="SMART" id="SM00360">
    <property type="entry name" value="RRM"/>
    <property type="match status" value="2"/>
</dbReference>
<dbReference type="PANTHER" id="PTHR23003">
    <property type="entry name" value="RNA RECOGNITION MOTIF RRM DOMAIN CONTAINING PROTEIN"/>
    <property type="match status" value="1"/>
</dbReference>
<dbReference type="PANTHER" id="PTHR23003:SF58">
    <property type="entry name" value="RNA-BINDING PROTEIN 19-LIKE PROTEIN-RELATED"/>
    <property type="match status" value="1"/>
</dbReference>
<proteinExistence type="inferred from homology"/>
<dbReference type="OrthoDB" id="439639at2759"/>
<comment type="similarity">
    <text evidence="2">Belongs to the RRM MRD1 family.</text>
</comment>
<sequence length="480" mass="54074">MDFDEAVRDGVARMDKVIRETEEMQHKMNKISTNFNFHFTKWADAICETLELGAKINQDVVRQANQLFIKQGTMAYGVSREEMLLDKTDEQDSILASVGVRMDLVETEIVAVTKKFLEEIGVCLEAFDSNDKKAERSKTVYLAKNLPANTSANDLKQLFLKHGVLNRIILPPSGVTGIVEFAQPAEARAAFRKLAYTKFFNLPLYLEWAPIGVFALPADAKQVLQLKADAKMLTVAEEAKKITPVEPVAKIMTQVEDFEPVDENAVPELDTTLFVKNLNFRTQEDSLKKHFIQCGPVYAATVARKKDPSNPDVLLSRGYGFVPIQIQRREKESADSTKKKAIGSKLTFGKLKAKAFDTLSKSTHLYGRRLVIEWASQDETIEDLRAKTARLASHSKDGVEQRESEGGSTKRISVCEEDIGLKVTRLQNVHAGVRFFCNKHHQSRKRIDKLKHSFNELLFGYIDSAIKLLGVITEEGEEYQ</sequence>
<dbReference type="AlphaFoldDB" id="A0A1D2N1Z0"/>
<dbReference type="PROSITE" id="PS50102">
    <property type="entry name" value="RRM"/>
    <property type="match status" value="2"/>
</dbReference>
<evidence type="ECO:0000256" key="2">
    <source>
        <dbReference type="ARBA" id="ARBA00008033"/>
    </source>
</evidence>
<evidence type="ECO:0000256" key="6">
    <source>
        <dbReference type="PROSITE-ProRule" id="PRU00176"/>
    </source>
</evidence>
<dbReference type="GO" id="GO:1990904">
    <property type="term" value="C:ribonucleoprotein complex"/>
    <property type="evidence" value="ECO:0007669"/>
    <property type="project" value="TreeGrafter"/>
</dbReference>
<keyword evidence="3" id="KW-0677">Repeat</keyword>
<evidence type="ECO:0000313" key="8">
    <source>
        <dbReference type="EMBL" id="ODM98915.1"/>
    </source>
</evidence>
<evidence type="ECO:0000256" key="1">
    <source>
        <dbReference type="ARBA" id="ARBA00004123"/>
    </source>
</evidence>
<dbReference type="GO" id="GO:0005634">
    <property type="term" value="C:nucleus"/>
    <property type="evidence" value="ECO:0007669"/>
    <property type="project" value="UniProtKB-SubCell"/>
</dbReference>
<keyword evidence="4 6" id="KW-0694">RNA-binding</keyword>
<dbReference type="InterPro" id="IPR035979">
    <property type="entry name" value="RBD_domain_sf"/>
</dbReference>
<evidence type="ECO:0000256" key="5">
    <source>
        <dbReference type="ARBA" id="ARBA00023242"/>
    </source>
</evidence>